<evidence type="ECO:0000313" key="2">
    <source>
        <dbReference type="Proteomes" id="UP001153954"/>
    </source>
</evidence>
<dbReference type="Gene3D" id="3.60.10.10">
    <property type="entry name" value="Endonuclease/exonuclease/phosphatase"/>
    <property type="match status" value="1"/>
</dbReference>
<dbReference type="Proteomes" id="UP001153954">
    <property type="component" value="Unassembled WGS sequence"/>
</dbReference>
<organism evidence="1 2">
    <name type="scientific">Euphydryas editha</name>
    <name type="common">Edith's checkerspot</name>
    <dbReference type="NCBI Taxonomy" id="104508"/>
    <lineage>
        <taxon>Eukaryota</taxon>
        <taxon>Metazoa</taxon>
        <taxon>Ecdysozoa</taxon>
        <taxon>Arthropoda</taxon>
        <taxon>Hexapoda</taxon>
        <taxon>Insecta</taxon>
        <taxon>Pterygota</taxon>
        <taxon>Neoptera</taxon>
        <taxon>Endopterygota</taxon>
        <taxon>Lepidoptera</taxon>
        <taxon>Glossata</taxon>
        <taxon>Ditrysia</taxon>
        <taxon>Papilionoidea</taxon>
        <taxon>Nymphalidae</taxon>
        <taxon>Nymphalinae</taxon>
        <taxon>Euphydryas</taxon>
    </lineage>
</organism>
<dbReference type="AlphaFoldDB" id="A0AAU9TJ42"/>
<protein>
    <recommendedName>
        <fullName evidence="3">Craniofacial development protein 2-like</fullName>
    </recommendedName>
</protein>
<dbReference type="InterPro" id="IPR036691">
    <property type="entry name" value="Endo/exonu/phosph_ase_sf"/>
</dbReference>
<accession>A0AAU9TJ42</accession>
<reference evidence="1" key="1">
    <citation type="submission" date="2022-03" db="EMBL/GenBank/DDBJ databases">
        <authorList>
            <person name="Tunstrom K."/>
        </authorList>
    </citation>
    <scope>NUCLEOTIDE SEQUENCE</scope>
</reference>
<dbReference type="EMBL" id="CAKOGL010000004">
    <property type="protein sequence ID" value="CAH2085952.1"/>
    <property type="molecule type" value="Genomic_DNA"/>
</dbReference>
<proteinExistence type="predicted"/>
<sequence>MDKQPPLNIISVYELQTGCSDQEKQEFWDDFDYLLNSISPEELKYIGGDLNGHEGSYNKAYHRIMGQGLGKKLLNKLQQKLIEDMENDNTTTADDMWLNFETFCKKEAEEALEISKGKLSINKDPMW</sequence>
<evidence type="ECO:0008006" key="3">
    <source>
        <dbReference type="Google" id="ProtNLM"/>
    </source>
</evidence>
<name>A0AAU9TJ42_EUPED</name>
<gene>
    <name evidence="1" type="ORF">EEDITHA_LOCUS2383</name>
</gene>
<evidence type="ECO:0000313" key="1">
    <source>
        <dbReference type="EMBL" id="CAH2085952.1"/>
    </source>
</evidence>
<comment type="caution">
    <text evidence="1">The sequence shown here is derived from an EMBL/GenBank/DDBJ whole genome shotgun (WGS) entry which is preliminary data.</text>
</comment>
<keyword evidence="2" id="KW-1185">Reference proteome</keyword>